<comment type="caution">
    <text evidence="1">The sequence shown here is derived from an EMBL/GenBank/DDBJ whole genome shotgun (WGS) entry which is preliminary data.</text>
</comment>
<dbReference type="SUPFAM" id="SSF48371">
    <property type="entry name" value="ARM repeat"/>
    <property type="match status" value="1"/>
</dbReference>
<name>A0A1J4J9T3_9EUKA</name>
<gene>
    <name evidence="1" type="ORF">TRFO_37921</name>
</gene>
<dbReference type="AlphaFoldDB" id="A0A1J4J9T3"/>
<reference evidence="1" key="1">
    <citation type="submission" date="2016-10" db="EMBL/GenBank/DDBJ databases">
        <authorList>
            <person name="Benchimol M."/>
            <person name="Almeida L.G."/>
            <person name="Vasconcelos A.T."/>
            <person name="Perreira-Neves A."/>
            <person name="Rosa I.A."/>
            <person name="Tasca T."/>
            <person name="Bogo M.R."/>
            <person name="de Souza W."/>
        </authorList>
    </citation>
    <scope>NUCLEOTIDE SEQUENCE [LARGE SCALE GENOMIC DNA]</scope>
    <source>
        <strain evidence="1">K</strain>
    </source>
</reference>
<dbReference type="EMBL" id="MLAK01001210">
    <property type="protein sequence ID" value="OHS95950.1"/>
    <property type="molecule type" value="Genomic_DNA"/>
</dbReference>
<dbReference type="InterPro" id="IPR016024">
    <property type="entry name" value="ARM-type_fold"/>
</dbReference>
<dbReference type="RefSeq" id="XP_068349087.1">
    <property type="nucleotide sequence ID" value="XM_068511719.1"/>
</dbReference>
<organism evidence="1 2">
    <name type="scientific">Tritrichomonas foetus</name>
    <dbReference type="NCBI Taxonomy" id="1144522"/>
    <lineage>
        <taxon>Eukaryota</taxon>
        <taxon>Metamonada</taxon>
        <taxon>Parabasalia</taxon>
        <taxon>Tritrichomonadida</taxon>
        <taxon>Tritrichomonadidae</taxon>
        <taxon>Tritrichomonas</taxon>
    </lineage>
</organism>
<keyword evidence="2" id="KW-1185">Reference proteome</keyword>
<dbReference type="InterPro" id="IPR011989">
    <property type="entry name" value="ARM-like"/>
</dbReference>
<dbReference type="Gene3D" id="1.25.10.10">
    <property type="entry name" value="Leucine-rich Repeat Variant"/>
    <property type="match status" value="1"/>
</dbReference>
<dbReference type="GeneID" id="94846423"/>
<accession>A0A1J4J9T3</accession>
<dbReference type="Proteomes" id="UP000179807">
    <property type="component" value="Unassembled WGS sequence"/>
</dbReference>
<dbReference type="VEuPathDB" id="TrichDB:TRFO_37921"/>
<evidence type="ECO:0000313" key="2">
    <source>
        <dbReference type="Proteomes" id="UP000179807"/>
    </source>
</evidence>
<sequence>MDLSHYKNNTITNDMTTFGIHYTNLNFQESNGHFQIRELISQISSSLQSNEINVLLQQIHKELEHIDDCSILEFVENEKLFLLLQLVISNDNINIFYILSFFLNIVFCQSPKFNDFFTSSYFWEFIIQTLNISDSDVLEYSLLILYNLIATNDRVREFLLNLEVITAISSLQNDHLLIMERKVELFYLILQNEIHNERIKKIILHELFNSLIQSKFDSIKCYSIKGFTCLLDREGAKFVDSFSTNENFHLFLSKMIQTLEMSQSKRLSRLILIFLIKLMNSFADWNSLITLFLNNNFLSIIYSILNTNEDKCAALCFDIFQFILDKQKDFVLDFSFIFNFGQKGFIVKKKIIEFLLFLCTIEKTDVFENFSDNLCEFFNEILDSNDVSILSCISEIYNYLDNTYFGEKLLIILHENETFYSFVRNENTSIMKEQLLLIESRFLQHENNK</sequence>
<protein>
    <submittedName>
        <fullName evidence="1">Uncharacterized protein</fullName>
    </submittedName>
</protein>
<proteinExistence type="predicted"/>
<evidence type="ECO:0000313" key="1">
    <source>
        <dbReference type="EMBL" id="OHS95950.1"/>
    </source>
</evidence>